<keyword evidence="1" id="KW-0147">Chitin-binding</keyword>
<feature type="signal peptide" evidence="4">
    <location>
        <begin position="1"/>
        <end position="19"/>
    </location>
</feature>
<dbReference type="AlphaFoldDB" id="A0A1J9PDT7"/>
<feature type="chain" id="PRO_5013244555" description="LysM domain-containing protein" evidence="4">
    <location>
        <begin position="20"/>
        <end position="344"/>
    </location>
</feature>
<dbReference type="PROSITE" id="PS51782">
    <property type="entry name" value="LYSM"/>
    <property type="match status" value="1"/>
</dbReference>
<accession>A0A1J9PDT7</accession>
<feature type="compositionally biased region" description="Low complexity" evidence="3">
    <location>
        <begin position="114"/>
        <end position="127"/>
    </location>
</feature>
<evidence type="ECO:0000256" key="2">
    <source>
        <dbReference type="ARBA" id="ARBA00023026"/>
    </source>
</evidence>
<keyword evidence="4" id="KW-0732">Signal</keyword>
<dbReference type="OrthoDB" id="4188753at2759"/>
<dbReference type="EMBL" id="LGRN01000237">
    <property type="protein sequence ID" value="OJD14178.1"/>
    <property type="molecule type" value="Genomic_DNA"/>
</dbReference>
<evidence type="ECO:0000313" key="6">
    <source>
        <dbReference type="EMBL" id="OJD14178.1"/>
    </source>
</evidence>
<dbReference type="InterPro" id="IPR036779">
    <property type="entry name" value="LysM_dom_sf"/>
</dbReference>
<sequence length="344" mass="36868">MNLQTALVVLAVLGVNVNGLPALEPKALRPPLIEINALDCEMRKPFCTQPEETGRTMSQQNSWTQRPLRSLQPTQRPTTETRPKTTEGFGLQPKPNSPKDAPPSLDTDIGTLKSTTATPSAQSSATPFGKSLDARAPPTTTHGGANFRPVTLVSGRIINDETPSRRVTTWPSQAAGGVIKRAIPSSTAAPPSSPPMRTVCLHYDVTLEGDTCDTITAQNRLTLDDLKAINNSPANICATMKPGQKYCVNDMRWLGGEHGPDALTSKPTNKPQPKKGKFLRLKECVRRWIVGPTDTCESIAKVAGISVKELVALNPEDLGDCKAISGTLCLRAATPFPPPQNASP</sequence>
<feature type="compositionally biased region" description="Polar residues" evidence="3">
    <location>
        <begin position="55"/>
        <end position="67"/>
    </location>
</feature>
<evidence type="ECO:0000256" key="1">
    <source>
        <dbReference type="ARBA" id="ARBA00022669"/>
    </source>
</evidence>
<evidence type="ECO:0000256" key="4">
    <source>
        <dbReference type="SAM" id="SignalP"/>
    </source>
</evidence>
<feature type="domain" description="LysM" evidence="5">
    <location>
        <begin position="202"/>
        <end position="248"/>
    </location>
</feature>
<keyword evidence="7" id="KW-1185">Reference proteome</keyword>
<feature type="region of interest" description="Disordered" evidence="3">
    <location>
        <begin position="48"/>
        <end position="148"/>
    </location>
</feature>
<dbReference type="PANTHER" id="PTHR34997">
    <property type="entry name" value="AM15"/>
    <property type="match status" value="1"/>
</dbReference>
<dbReference type="InterPro" id="IPR052210">
    <property type="entry name" value="LysM1-like"/>
</dbReference>
<proteinExistence type="predicted"/>
<evidence type="ECO:0000256" key="3">
    <source>
        <dbReference type="SAM" id="MobiDB-lite"/>
    </source>
</evidence>
<protein>
    <recommendedName>
        <fullName evidence="5">LysM domain-containing protein</fullName>
    </recommendedName>
</protein>
<dbReference type="Proteomes" id="UP000182235">
    <property type="component" value="Unassembled WGS sequence"/>
</dbReference>
<evidence type="ECO:0000313" key="7">
    <source>
        <dbReference type="Proteomes" id="UP000182235"/>
    </source>
</evidence>
<keyword evidence="2" id="KW-0843">Virulence</keyword>
<gene>
    <name evidence="6" type="ORF">AJ78_05442</name>
</gene>
<dbReference type="CDD" id="cd00118">
    <property type="entry name" value="LysM"/>
    <property type="match status" value="1"/>
</dbReference>
<name>A0A1J9PDT7_9EURO</name>
<dbReference type="Gene3D" id="3.10.350.10">
    <property type="entry name" value="LysM domain"/>
    <property type="match status" value="2"/>
</dbReference>
<dbReference type="VEuPathDB" id="FungiDB:AJ78_05442"/>
<comment type="caution">
    <text evidence="6">The sequence shown here is derived from an EMBL/GenBank/DDBJ whole genome shotgun (WGS) entry which is preliminary data.</text>
</comment>
<dbReference type="InterPro" id="IPR018392">
    <property type="entry name" value="LysM"/>
</dbReference>
<reference evidence="6 7" key="1">
    <citation type="submission" date="2015-07" db="EMBL/GenBank/DDBJ databases">
        <title>Emmonsia species relationships and genome sequence.</title>
        <authorList>
            <consortium name="The Broad Institute Genomics Platform"/>
            <person name="Cuomo C.A."/>
            <person name="Munoz J.F."/>
            <person name="Imamovic A."/>
            <person name="Priest M.E."/>
            <person name="Young S."/>
            <person name="Clay O.K."/>
            <person name="McEwen J.G."/>
        </authorList>
    </citation>
    <scope>NUCLEOTIDE SEQUENCE [LARGE SCALE GENOMIC DNA]</scope>
    <source>
        <strain evidence="6 7">UAMH 9510</strain>
    </source>
</reference>
<dbReference type="Pfam" id="PF01476">
    <property type="entry name" value="LysM"/>
    <property type="match status" value="2"/>
</dbReference>
<dbReference type="PANTHER" id="PTHR34997:SF1">
    <property type="entry name" value="PEPTIDOGLYCAN-BINDING LYSIN DOMAIN"/>
    <property type="match status" value="1"/>
</dbReference>
<evidence type="ECO:0000259" key="5">
    <source>
        <dbReference type="PROSITE" id="PS51782"/>
    </source>
</evidence>
<organism evidence="6 7">
    <name type="scientific">Emergomyces pasteurianus Ep9510</name>
    <dbReference type="NCBI Taxonomy" id="1447872"/>
    <lineage>
        <taxon>Eukaryota</taxon>
        <taxon>Fungi</taxon>
        <taxon>Dikarya</taxon>
        <taxon>Ascomycota</taxon>
        <taxon>Pezizomycotina</taxon>
        <taxon>Eurotiomycetes</taxon>
        <taxon>Eurotiomycetidae</taxon>
        <taxon>Onygenales</taxon>
        <taxon>Ajellomycetaceae</taxon>
        <taxon>Emergomyces</taxon>
    </lineage>
</organism>
<dbReference type="GO" id="GO:0008061">
    <property type="term" value="F:chitin binding"/>
    <property type="evidence" value="ECO:0007669"/>
    <property type="project" value="UniProtKB-KW"/>
</dbReference>
<dbReference type="SUPFAM" id="SSF54106">
    <property type="entry name" value="LysM domain"/>
    <property type="match status" value="1"/>
</dbReference>